<gene>
    <name evidence="3" type="ORF">CPBF424_22260</name>
</gene>
<comment type="subcellular location">
    <subcellularLocation>
        <location evidence="1">Cytoplasm</location>
    </subcellularLocation>
</comment>
<dbReference type="InterPro" id="IPR018490">
    <property type="entry name" value="cNMP-bd_dom_sf"/>
</dbReference>
<dbReference type="RefSeq" id="WP_115677025.1">
    <property type="nucleotide sequence ID" value="NZ_LR994544.1"/>
</dbReference>
<dbReference type="InterPro" id="IPR019302">
    <property type="entry name" value="CAP12/PCTIR_TIR_dom"/>
</dbReference>
<dbReference type="Proteomes" id="UP000254168">
    <property type="component" value="Unassembled WGS sequence"/>
</dbReference>
<dbReference type="AlphaFoldDB" id="A0AA46C8G9"/>
<dbReference type="SMART" id="SM00100">
    <property type="entry name" value="cNMP"/>
    <property type="match status" value="1"/>
</dbReference>
<feature type="domain" description="Cyclic nucleotide-binding" evidence="2">
    <location>
        <begin position="30"/>
        <end position="135"/>
    </location>
</feature>
<dbReference type="PROSITE" id="PS50042">
    <property type="entry name" value="CNMP_BINDING_3"/>
    <property type="match status" value="1"/>
</dbReference>
<protein>
    <recommendedName>
        <fullName evidence="2">Cyclic nucleotide-binding domain-containing protein</fullName>
    </recommendedName>
</protein>
<dbReference type="GO" id="GO:0005737">
    <property type="term" value="C:cytoplasm"/>
    <property type="evidence" value="ECO:0007669"/>
    <property type="project" value="UniProtKB-SubCell"/>
</dbReference>
<sequence length="308" mass="34197">MKERFEKKDTLVDALLAQRIIQGNRELASKIAEAGTLVECPPGKNLIEQGHTDRDVYFVLTGKLRIIVNGVRHHTRETGDTVGEMSALNPTISRSATLCAEESCVALKVDEASFVAALDEHPISWRLIASDLARRIEQRNRYVNRTNPRPRVFIVSSVEALTIADEIQLALQYANCVVIRWSDDEIFPVGAYPIEALEEQVSSADFCIAIASADDIVRARHRQHAAPRDNVIFELGFFMSSIGRHRTLLLIPRGNEIKVPTDFKGITPISYDDNTDDQPLSSALGPAVTQIKKTIEKLGVRSSLQVAK</sequence>
<organism evidence="3 4">
    <name type="scientific">Xanthomonas euroxanthea</name>
    <dbReference type="NCBI Taxonomy" id="2259622"/>
    <lineage>
        <taxon>Bacteria</taxon>
        <taxon>Pseudomonadati</taxon>
        <taxon>Pseudomonadota</taxon>
        <taxon>Gammaproteobacteria</taxon>
        <taxon>Lysobacterales</taxon>
        <taxon>Lysobacteraceae</taxon>
        <taxon>Xanthomonas</taxon>
    </lineage>
</organism>
<dbReference type="CDD" id="cd00038">
    <property type="entry name" value="CAP_ED"/>
    <property type="match status" value="1"/>
</dbReference>
<proteinExistence type="predicted"/>
<evidence type="ECO:0000256" key="1">
    <source>
        <dbReference type="ARBA" id="ARBA00004496"/>
    </source>
</evidence>
<dbReference type="Pfam" id="PF00027">
    <property type="entry name" value="cNMP_binding"/>
    <property type="match status" value="1"/>
</dbReference>
<dbReference type="InterPro" id="IPR000595">
    <property type="entry name" value="cNMP-bd_dom"/>
</dbReference>
<dbReference type="InterPro" id="IPR014710">
    <property type="entry name" value="RmlC-like_jellyroll"/>
</dbReference>
<evidence type="ECO:0000259" key="2">
    <source>
        <dbReference type="PROSITE" id="PS50042"/>
    </source>
</evidence>
<keyword evidence="4" id="KW-1185">Reference proteome</keyword>
<dbReference type="EMBL" id="UIHB01000002">
    <property type="protein sequence ID" value="SUZ28410.1"/>
    <property type="molecule type" value="Genomic_DNA"/>
</dbReference>
<accession>A0AA46C8G9</accession>
<dbReference type="Pfam" id="PF10137">
    <property type="entry name" value="CAP12-PCTIR_TIR"/>
    <property type="match status" value="1"/>
</dbReference>
<dbReference type="GO" id="GO:0050135">
    <property type="term" value="F:NADP+ nucleosidase activity"/>
    <property type="evidence" value="ECO:0007669"/>
    <property type="project" value="InterPro"/>
</dbReference>
<dbReference type="Gene3D" id="2.60.120.10">
    <property type="entry name" value="Jelly Rolls"/>
    <property type="match status" value="1"/>
</dbReference>
<evidence type="ECO:0000313" key="3">
    <source>
        <dbReference type="EMBL" id="SUZ28410.1"/>
    </source>
</evidence>
<reference evidence="3 4" key="1">
    <citation type="submission" date="2018-06" db="EMBL/GenBank/DDBJ databases">
        <authorList>
            <person name="Pothier F. J."/>
        </authorList>
    </citation>
    <scope>NUCLEOTIDE SEQUENCE [LARGE SCALE GENOMIC DNA]</scope>
    <source>
        <strain evidence="3 4">CPBF 424</strain>
    </source>
</reference>
<dbReference type="SUPFAM" id="SSF51206">
    <property type="entry name" value="cAMP-binding domain-like"/>
    <property type="match status" value="1"/>
</dbReference>
<comment type="caution">
    <text evidence="3">The sequence shown here is derived from an EMBL/GenBank/DDBJ whole genome shotgun (WGS) entry which is preliminary data.</text>
</comment>
<name>A0AA46C8G9_9XANT</name>
<evidence type="ECO:0000313" key="4">
    <source>
        <dbReference type="Proteomes" id="UP000254168"/>
    </source>
</evidence>